<gene>
    <name evidence="1" type="ORF">SAMN02745824_2835</name>
</gene>
<dbReference type="Pfam" id="PF04364">
    <property type="entry name" value="DNA_pol3_chi"/>
    <property type="match status" value="1"/>
</dbReference>
<dbReference type="Gene3D" id="3.40.50.10110">
    <property type="entry name" value="DNA polymerase III subunit chi"/>
    <property type="match status" value="1"/>
</dbReference>
<evidence type="ECO:0000313" key="1">
    <source>
        <dbReference type="EMBL" id="SIO07071.1"/>
    </source>
</evidence>
<dbReference type="GO" id="GO:0003887">
    <property type="term" value="F:DNA-directed DNA polymerase activity"/>
    <property type="evidence" value="ECO:0007669"/>
    <property type="project" value="InterPro"/>
</dbReference>
<dbReference type="SUPFAM" id="SSF102400">
    <property type="entry name" value="DNA polymerase III chi subunit"/>
    <property type="match status" value="1"/>
</dbReference>
<evidence type="ECO:0000313" key="2">
    <source>
        <dbReference type="Proteomes" id="UP000185192"/>
    </source>
</evidence>
<sequence length="147" mass="16435">MARQVDFYHLTRDPVEKLVPVLAEKTLGGGQRLLLVSANDEQVQQLSAALWDAGPGSFLAHNFSGCEAEKNQPILVSSDCRPGNGAKFVLLADGIWRDEALQFDRTFYLFSGQEISAARDAWRALSARENVTPRYWKQDNGRWLEGP</sequence>
<reference evidence="2" key="1">
    <citation type="submission" date="2016-11" db="EMBL/GenBank/DDBJ databases">
        <authorList>
            <person name="Varghese N."/>
            <person name="Submissions S."/>
        </authorList>
    </citation>
    <scope>NUCLEOTIDE SEQUENCE [LARGE SCALE GENOMIC DNA]</scope>
    <source>
        <strain evidence="2">DSM 22363</strain>
    </source>
</reference>
<name>A0A1N6GHY5_9SPHN</name>
<dbReference type="PANTHER" id="PTHR38767">
    <property type="entry name" value="DNA POLYMERASE III SUBUNIT CHI"/>
    <property type="match status" value="1"/>
</dbReference>
<keyword evidence="2" id="KW-1185">Reference proteome</keyword>
<dbReference type="GO" id="GO:0032298">
    <property type="term" value="P:positive regulation of DNA-templated DNA replication initiation"/>
    <property type="evidence" value="ECO:0007669"/>
    <property type="project" value="TreeGrafter"/>
</dbReference>
<dbReference type="Proteomes" id="UP000185192">
    <property type="component" value="Unassembled WGS sequence"/>
</dbReference>
<dbReference type="STRING" id="1123272.SAMN02745824_2835"/>
<protein>
    <submittedName>
        <fullName evidence="1">DNA polymerase III, chi subunit</fullName>
    </submittedName>
</protein>
<dbReference type="InterPro" id="IPR007459">
    <property type="entry name" value="DNA_pol3_chi"/>
</dbReference>
<dbReference type="InterPro" id="IPR036768">
    <property type="entry name" value="PolIII_chi_sf"/>
</dbReference>
<dbReference type="RefSeq" id="WP_074205797.1">
    <property type="nucleotide sequence ID" value="NZ_FSQW01000002.1"/>
</dbReference>
<dbReference type="OrthoDB" id="9795973at2"/>
<dbReference type="PANTHER" id="PTHR38767:SF1">
    <property type="entry name" value="DNA POLYMERASE III SUBUNIT CHI"/>
    <property type="match status" value="1"/>
</dbReference>
<dbReference type="GO" id="GO:0006260">
    <property type="term" value="P:DNA replication"/>
    <property type="evidence" value="ECO:0007669"/>
    <property type="project" value="InterPro"/>
</dbReference>
<dbReference type="GO" id="GO:0003677">
    <property type="term" value="F:DNA binding"/>
    <property type="evidence" value="ECO:0007669"/>
    <property type="project" value="InterPro"/>
</dbReference>
<accession>A0A1N6GHY5</accession>
<dbReference type="EMBL" id="FSQW01000002">
    <property type="protein sequence ID" value="SIO07071.1"/>
    <property type="molecule type" value="Genomic_DNA"/>
</dbReference>
<proteinExistence type="predicted"/>
<dbReference type="AlphaFoldDB" id="A0A1N6GHY5"/>
<organism evidence="1 2">
    <name type="scientific">Parasphingorhabdus marina DSM 22363</name>
    <dbReference type="NCBI Taxonomy" id="1123272"/>
    <lineage>
        <taxon>Bacteria</taxon>
        <taxon>Pseudomonadati</taxon>
        <taxon>Pseudomonadota</taxon>
        <taxon>Alphaproteobacteria</taxon>
        <taxon>Sphingomonadales</taxon>
        <taxon>Sphingomonadaceae</taxon>
        <taxon>Parasphingorhabdus</taxon>
    </lineage>
</organism>